<accession>A0A8J1ISL6</accession>
<gene>
    <name evidence="13 14" type="primary">osgepl1</name>
</gene>
<comment type="cofactor">
    <cofactor evidence="10">
        <name>a divalent metal cation</name>
        <dbReference type="ChEBI" id="CHEBI:60240"/>
    </cofactor>
    <text evidence="10">Binds 1 divalent metal cation per subunit.</text>
</comment>
<dbReference type="CTD" id="64172"/>
<dbReference type="OMA" id="NAAMIGC"/>
<evidence type="ECO:0000256" key="4">
    <source>
        <dbReference type="ARBA" id="ARBA00022694"/>
    </source>
</evidence>
<dbReference type="Pfam" id="PF00814">
    <property type="entry name" value="TsaD"/>
    <property type="match status" value="1"/>
</dbReference>
<dbReference type="InterPro" id="IPR022450">
    <property type="entry name" value="TsaD"/>
</dbReference>
<dbReference type="GO" id="GO:0046872">
    <property type="term" value="F:metal ion binding"/>
    <property type="evidence" value="ECO:0007669"/>
    <property type="project" value="UniProtKB-KW"/>
</dbReference>
<keyword evidence="6" id="KW-0809">Transit peptide</keyword>
<dbReference type="Proteomes" id="UP000008143">
    <property type="component" value="Chromosome 9"/>
</dbReference>
<dbReference type="PANTHER" id="PTHR11735:SF6">
    <property type="entry name" value="TRNA N6-ADENOSINE THREONYLCARBAMOYLTRANSFERASE, MITOCHONDRIAL"/>
    <property type="match status" value="1"/>
</dbReference>
<dbReference type="AlphaFoldDB" id="A0A8J1ISL6"/>
<dbReference type="GO" id="GO:0005739">
    <property type="term" value="C:mitochondrion"/>
    <property type="evidence" value="ECO:0007669"/>
    <property type="project" value="UniProtKB-SubCell"/>
</dbReference>
<comment type="catalytic activity">
    <reaction evidence="9 10">
        <text>L-threonylcarbamoyladenylate + adenosine(37) in tRNA = N(6)-L-threonylcarbamoyladenosine(37) in tRNA + AMP + H(+)</text>
        <dbReference type="Rhea" id="RHEA:37059"/>
        <dbReference type="Rhea" id="RHEA-COMP:10162"/>
        <dbReference type="Rhea" id="RHEA-COMP:10163"/>
        <dbReference type="ChEBI" id="CHEBI:15378"/>
        <dbReference type="ChEBI" id="CHEBI:73682"/>
        <dbReference type="ChEBI" id="CHEBI:74411"/>
        <dbReference type="ChEBI" id="CHEBI:74418"/>
        <dbReference type="ChEBI" id="CHEBI:456215"/>
        <dbReference type="EC" id="2.3.1.234"/>
    </reaction>
</comment>
<evidence type="ECO:0000256" key="8">
    <source>
        <dbReference type="ARBA" id="ARBA00023315"/>
    </source>
</evidence>
<reference evidence="13" key="1">
    <citation type="submission" date="2025-08" db="UniProtKB">
        <authorList>
            <consortium name="RefSeq"/>
        </authorList>
    </citation>
    <scope>IDENTIFICATION</scope>
    <source>
        <strain evidence="13">Nigerian</strain>
        <tissue evidence="13">Liver and blood</tissue>
    </source>
</reference>
<keyword evidence="5 10" id="KW-0479">Metal-binding</keyword>
<dbReference type="AGR" id="Xenbase:XB-GENE-948324"/>
<dbReference type="EC" id="2.3.1.234" evidence="2"/>
<comment type="subcellular location">
    <subcellularLocation>
        <location evidence="1 10">Mitochondrion</location>
    </subcellularLocation>
</comment>
<dbReference type="FunFam" id="3.30.420.40:FF:000106">
    <property type="entry name" value="Probable tRNA N6-adenosine threonylcarbamoyltransferase, mitochondrial"/>
    <property type="match status" value="1"/>
</dbReference>
<dbReference type="PRINTS" id="PR00789">
    <property type="entry name" value="OSIALOPTASE"/>
</dbReference>
<evidence type="ECO:0000256" key="2">
    <source>
        <dbReference type="ARBA" id="ARBA00012156"/>
    </source>
</evidence>
<organism evidence="12 13">
    <name type="scientific">Xenopus tropicalis</name>
    <name type="common">Western clawed frog</name>
    <name type="synonym">Silurana tropicalis</name>
    <dbReference type="NCBI Taxonomy" id="8364"/>
    <lineage>
        <taxon>Eukaryota</taxon>
        <taxon>Metazoa</taxon>
        <taxon>Chordata</taxon>
        <taxon>Craniata</taxon>
        <taxon>Vertebrata</taxon>
        <taxon>Euteleostomi</taxon>
        <taxon>Amphibia</taxon>
        <taxon>Batrachia</taxon>
        <taxon>Anura</taxon>
        <taxon>Pipoidea</taxon>
        <taxon>Pipidae</taxon>
        <taxon>Xenopodinae</taxon>
        <taxon>Xenopus</taxon>
        <taxon>Silurana</taxon>
    </lineage>
</organism>
<protein>
    <recommendedName>
        <fullName evidence="2">N(6)-L-threonylcarbamoyladenine synthase</fullName>
        <ecNumber evidence="2">2.3.1.234</ecNumber>
    </recommendedName>
</protein>
<dbReference type="RefSeq" id="XP_031748583.1">
    <property type="nucleotide sequence ID" value="XM_031892723.1"/>
</dbReference>
<dbReference type="InterPro" id="IPR043129">
    <property type="entry name" value="ATPase_NBD"/>
</dbReference>
<evidence type="ECO:0000256" key="1">
    <source>
        <dbReference type="ARBA" id="ARBA00004173"/>
    </source>
</evidence>
<dbReference type="GeneID" id="779499"/>
<name>A0A8J1ISL6_XENTR</name>
<dbReference type="InterPro" id="IPR017861">
    <property type="entry name" value="KAE1/TsaD"/>
</dbReference>
<dbReference type="CDD" id="cd24134">
    <property type="entry name" value="ASKHA_NBD_OSGEPL1_QRI7_euk"/>
    <property type="match status" value="1"/>
</dbReference>
<comment type="similarity">
    <text evidence="10">Belongs to the KAE1 / TsaD family.</text>
</comment>
<evidence type="ECO:0000313" key="14">
    <source>
        <dbReference type="Xenbase" id="XB-GENE-948324"/>
    </source>
</evidence>
<keyword evidence="3 10" id="KW-0808">Transferase</keyword>
<evidence type="ECO:0000256" key="3">
    <source>
        <dbReference type="ARBA" id="ARBA00022679"/>
    </source>
</evidence>
<evidence type="ECO:0000313" key="13">
    <source>
        <dbReference type="RefSeq" id="XP_031748583.1"/>
    </source>
</evidence>
<dbReference type="HAMAP" id="MF_01445">
    <property type="entry name" value="TsaD"/>
    <property type="match status" value="1"/>
</dbReference>
<evidence type="ECO:0000259" key="11">
    <source>
        <dbReference type="Pfam" id="PF00814"/>
    </source>
</evidence>
<evidence type="ECO:0000256" key="10">
    <source>
        <dbReference type="HAMAP-Rule" id="MF_03179"/>
    </source>
</evidence>
<dbReference type="OrthoDB" id="10259622at2759"/>
<evidence type="ECO:0000256" key="7">
    <source>
        <dbReference type="ARBA" id="ARBA00023128"/>
    </source>
</evidence>
<keyword evidence="4 10" id="KW-0819">tRNA processing</keyword>
<dbReference type="GO" id="GO:0061711">
    <property type="term" value="F:tRNA N(6)-L-threonylcarbamoyladenine synthase activity"/>
    <property type="evidence" value="ECO:0007669"/>
    <property type="project" value="UniProtKB-EC"/>
</dbReference>
<proteinExistence type="inferred from homology"/>
<dbReference type="PANTHER" id="PTHR11735">
    <property type="entry name" value="TRNA N6-ADENOSINE THREONYLCARBAMOYLTRANSFERASE"/>
    <property type="match status" value="1"/>
</dbReference>
<comment type="function">
    <text evidence="10">Required for the formation of a threonylcarbamoyl group on adenosine at position 37 (t(6)A37) in mitochondrial tRNAs that read codons beginning with adenine. Probably involved in the transfer of the threonylcarbamoyl moiety of threonylcarbamoyl-AMP (TC-AMP) to the N6 group of A37. Involved in mitochondrial genome maintenance.</text>
</comment>
<evidence type="ECO:0000256" key="6">
    <source>
        <dbReference type="ARBA" id="ARBA00022946"/>
    </source>
</evidence>
<dbReference type="Gene3D" id="3.30.420.40">
    <property type="match status" value="2"/>
</dbReference>
<dbReference type="NCBIfam" id="TIGR00329">
    <property type="entry name" value="gcp_kae1"/>
    <property type="match status" value="1"/>
</dbReference>
<keyword evidence="8 10" id="KW-0012">Acyltransferase</keyword>
<dbReference type="InterPro" id="IPR000905">
    <property type="entry name" value="Gcp-like_dom"/>
</dbReference>
<dbReference type="GO" id="GO:0002949">
    <property type="term" value="P:tRNA threonylcarbamoyladenosine modification"/>
    <property type="evidence" value="ECO:0007669"/>
    <property type="project" value="UniProtKB-UniRule"/>
</dbReference>
<dbReference type="SUPFAM" id="SSF53067">
    <property type="entry name" value="Actin-like ATPase domain"/>
    <property type="match status" value="1"/>
</dbReference>
<keyword evidence="7 10" id="KW-0496">Mitochondrion</keyword>
<dbReference type="Xenbase" id="XB-GENE-948324">
    <property type="gene designation" value="osgepl1"/>
</dbReference>
<sequence>MPCFTDLEDDELRNLKSSCVTKIKTLQWKTMAKYISNLSRIAVVRGRVSVSTLVKYPRIVLGIETSCDDTGAAVVDENGTILGEALHCQKDIHLKTGGIIPTVAQHLHRDNITKVVNKAIHASGISPYELSAIATTVKPGLGLCLGVGLSYSLDLVNKYHKPFIPIHHMEAHALTVRLLHPVEFPFLVLLISGGHCILAIVSGVSEFVMLGHSLDEAPGDTLDKVARRLSLINHPQCSGMSGGEAIEHLALHGNRKICKLKIPMSHHRDCNFSFAGLRNQVNKVIEQKEAEKGISKGQLLPCVADIAAAVQHTVALHLAQRTQRAIYYCKREGLIPTERACLVVSGGVASNRYIRKALQTVTHESDMTLLCPPPRLCTDNGVMIAWNGIEKLQSGVGVLHNADGACYESRASLGRDISELVRKAAIKVQPIKILS</sequence>
<keyword evidence="12" id="KW-1185">Reference proteome</keyword>
<evidence type="ECO:0000256" key="9">
    <source>
        <dbReference type="ARBA" id="ARBA00048117"/>
    </source>
</evidence>
<evidence type="ECO:0000256" key="5">
    <source>
        <dbReference type="ARBA" id="ARBA00022723"/>
    </source>
</evidence>
<evidence type="ECO:0000313" key="12">
    <source>
        <dbReference type="Proteomes" id="UP000008143"/>
    </source>
</evidence>
<feature type="domain" description="Gcp-like" evidence="11">
    <location>
        <begin position="80"/>
        <end position="386"/>
    </location>
</feature>